<dbReference type="Gene3D" id="3.30.310.110">
    <property type="entry name" value="XisI-like"/>
    <property type="match status" value="1"/>
</dbReference>
<dbReference type="Proteomes" id="UP000092382">
    <property type="component" value="Unassembled WGS sequence"/>
</dbReference>
<dbReference type="EMBL" id="LJOY01000072">
    <property type="protein sequence ID" value="OBQ20939.1"/>
    <property type="molecule type" value="Genomic_DNA"/>
</dbReference>
<dbReference type="SUPFAM" id="SSF143847">
    <property type="entry name" value="XisI-like"/>
    <property type="match status" value="1"/>
</dbReference>
<gene>
    <name evidence="1" type="ORF">AN481_16750</name>
</gene>
<dbReference type="Pfam" id="PF08869">
    <property type="entry name" value="XisI"/>
    <property type="match status" value="1"/>
</dbReference>
<protein>
    <submittedName>
        <fullName evidence="1">FdxN element excision controlling factor protein</fullName>
    </submittedName>
</protein>
<sequence>MDTLTNYRQIIEKILKEYAALPYAYGELERKLIIDKSENSYLLLTIGWENKQRIHGCLIHLDIINNQVWIQRDGTEDGITNELVNAGIPKNQIVLAFHPVNVRKHTEYAVGV</sequence>
<name>A0A1B7VM18_APHFL</name>
<dbReference type="AlphaFoldDB" id="A0A1B7VM18"/>
<dbReference type="InterPro" id="IPR014968">
    <property type="entry name" value="XisI"/>
</dbReference>
<comment type="caution">
    <text evidence="1">The sequence shown here is derived from an EMBL/GenBank/DDBJ whole genome shotgun (WGS) entry which is preliminary data.</text>
</comment>
<dbReference type="STRING" id="1803587.GCA_001593825_03851"/>
<accession>A0A1B7VM18</accession>
<dbReference type="CDD" id="cd16382">
    <property type="entry name" value="XisI-like"/>
    <property type="match status" value="1"/>
</dbReference>
<evidence type="ECO:0000313" key="1">
    <source>
        <dbReference type="EMBL" id="OBQ20939.1"/>
    </source>
</evidence>
<organism evidence="1 2">
    <name type="scientific">Aphanizomenon flos-aquae LD13</name>
    <dbReference type="NCBI Taxonomy" id="1710894"/>
    <lineage>
        <taxon>Bacteria</taxon>
        <taxon>Bacillati</taxon>
        <taxon>Cyanobacteriota</taxon>
        <taxon>Cyanophyceae</taxon>
        <taxon>Nostocales</taxon>
        <taxon>Aphanizomenonaceae</taxon>
        <taxon>Aphanizomenon</taxon>
    </lineage>
</organism>
<proteinExistence type="predicted"/>
<evidence type="ECO:0000313" key="2">
    <source>
        <dbReference type="Proteomes" id="UP000092382"/>
    </source>
</evidence>
<dbReference type="PATRIC" id="fig|1710894.3.peg.1950"/>
<dbReference type="InterPro" id="IPR035943">
    <property type="entry name" value="XisI-like_sf"/>
</dbReference>
<reference evidence="1 2" key="1">
    <citation type="submission" date="2015-09" db="EMBL/GenBank/DDBJ databases">
        <title>Whole genome shotgun sequence assembly of Aphanizomenon flos-aquae UKL13.</title>
        <authorList>
            <person name="Driscoll C."/>
        </authorList>
    </citation>
    <scope>NUCLEOTIDE SEQUENCE [LARGE SCALE GENOMIC DNA]</scope>
    <source>
        <strain evidence="1">MDT13</strain>
    </source>
</reference>